<evidence type="ECO:0000313" key="1">
    <source>
        <dbReference type="EMBL" id="MFC3579251.1"/>
    </source>
</evidence>
<proteinExistence type="predicted"/>
<reference evidence="2" key="1">
    <citation type="journal article" date="2019" name="Int. J. Syst. Evol. Microbiol.">
        <title>The Global Catalogue of Microorganisms (GCM) 10K type strain sequencing project: providing services to taxonomists for standard genome sequencing and annotation.</title>
        <authorList>
            <consortium name="The Broad Institute Genomics Platform"/>
            <consortium name="The Broad Institute Genome Sequencing Center for Infectious Disease"/>
            <person name="Wu L."/>
            <person name="Ma J."/>
        </authorList>
    </citation>
    <scope>NUCLEOTIDE SEQUENCE [LARGE SCALE GENOMIC DNA]</scope>
    <source>
        <strain evidence="2">KCTC 42739</strain>
    </source>
</reference>
<comment type="caution">
    <text evidence="1">The sequence shown here is derived from an EMBL/GenBank/DDBJ whole genome shotgun (WGS) entry which is preliminary data.</text>
</comment>
<protein>
    <recommendedName>
        <fullName evidence="3">Secreted protein</fullName>
    </recommendedName>
</protein>
<dbReference type="Proteomes" id="UP001595713">
    <property type="component" value="Unassembled WGS sequence"/>
</dbReference>
<evidence type="ECO:0000313" key="2">
    <source>
        <dbReference type="Proteomes" id="UP001595713"/>
    </source>
</evidence>
<organism evidence="1 2">
    <name type="scientific">Sphingomonas hylomeconis</name>
    <dbReference type="NCBI Taxonomy" id="1395958"/>
    <lineage>
        <taxon>Bacteria</taxon>
        <taxon>Pseudomonadati</taxon>
        <taxon>Pseudomonadota</taxon>
        <taxon>Alphaproteobacteria</taxon>
        <taxon>Sphingomonadales</taxon>
        <taxon>Sphingomonadaceae</taxon>
        <taxon>Sphingomonas</taxon>
    </lineage>
</organism>
<sequence length="92" mass="10151">MHMFKTIGSVLLAMILALLIPTTYGAAAGPQWMVERRLFGKPAKDIRTNGKNPAYNLSRRACATETTAGRIWLTVNDQGQGAQIVSCDAWWQ</sequence>
<keyword evidence="2" id="KW-1185">Reference proteome</keyword>
<accession>A0ABV7SSS4</accession>
<dbReference type="EMBL" id="JBHRXP010000001">
    <property type="protein sequence ID" value="MFC3579251.1"/>
    <property type="molecule type" value="Genomic_DNA"/>
</dbReference>
<name>A0ABV7SSS4_9SPHN</name>
<evidence type="ECO:0008006" key="3">
    <source>
        <dbReference type="Google" id="ProtNLM"/>
    </source>
</evidence>
<gene>
    <name evidence="1" type="ORF">ACFONA_03660</name>
</gene>